<dbReference type="InterPro" id="IPR051122">
    <property type="entry name" value="SDR_DHRS6-like"/>
</dbReference>
<gene>
    <name evidence="3" type="ORF">INF167p1_00151</name>
</gene>
<dbReference type="Gene3D" id="3.40.50.720">
    <property type="entry name" value="NAD(P)-binding Rossmann-like Domain"/>
    <property type="match status" value="1"/>
</dbReference>
<accession>A0A2L1KTA3</accession>
<name>A0A2L1KTA3_KLEPN</name>
<organism evidence="3">
    <name type="scientific">Klebsiella pneumoniae</name>
    <dbReference type="NCBI Taxonomy" id="573"/>
    <lineage>
        <taxon>Bacteria</taxon>
        <taxon>Pseudomonadati</taxon>
        <taxon>Pseudomonadota</taxon>
        <taxon>Gammaproteobacteria</taxon>
        <taxon>Enterobacterales</taxon>
        <taxon>Enterobacteriaceae</taxon>
        <taxon>Klebsiella/Raoultella group</taxon>
        <taxon>Klebsiella</taxon>
        <taxon>Klebsiella pneumoniae complex</taxon>
    </lineage>
</organism>
<dbReference type="Pfam" id="PF13561">
    <property type="entry name" value="adh_short_C2"/>
    <property type="match status" value="1"/>
</dbReference>
<geneLocation type="plasmid" evidence="3">
    <name>INF167_p0001</name>
</geneLocation>
<evidence type="ECO:0000256" key="1">
    <source>
        <dbReference type="ARBA" id="ARBA00006484"/>
    </source>
</evidence>
<evidence type="ECO:0000256" key="2">
    <source>
        <dbReference type="ARBA" id="ARBA00023002"/>
    </source>
</evidence>
<dbReference type="PANTHER" id="PTHR43477">
    <property type="entry name" value="DIHYDROANTICAPSIN 7-DEHYDROGENASE"/>
    <property type="match status" value="1"/>
</dbReference>
<dbReference type="InterPro" id="IPR002347">
    <property type="entry name" value="SDR_fam"/>
</dbReference>
<dbReference type="InterPro" id="IPR036291">
    <property type="entry name" value="NAD(P)-bd_dom_sf"/>
</dbReference>
<dbReference type="RefSeq" id="WP_064081472.1">
    <property type="nucleotide sequence ID" value="NZ_CABEHG010000051.1"/>
</dbReference>
<dbReference type="NCBIfam" id="NF005754">
    <property type="entry name" value="PRK07578.1"/>
    <property type="match status" value="1"/>
</dbReference>
<proteinExistence type="inferred from homology"/>
<dbReference type="GO" id="GO:0016491">
    <property type="term" value="F:oxidoreductase activity"/>
    <property type="evidence" value="ECO:0007669"/>
    <property type="project" value="UniProtKB-KW"/>
</dbReference>
<dbReference type="SUPFAM" id="SSF51735">
    <property type="entry name" value="NAD(P)-binding Rossmann-fold domains"/>
    <property type="match status" value="1"/>
</dbReference>
<dbReference type="CDD" id="cd11731">
    <property type="entry name" value="Lin1944_like_SDR_c"/>
    <property type="match status" value="1"/>
</dbReference>
<dbReference type="AlphaFoldDB" id="A0A2L1KTA3"/>
<sequence length="202" mass="21533">MKTVILIGAQGKMGKAALTGLGDHKVITASRSGKGTDYQVDITSHESLRALFKSVGAFDAVVNAVGHCEYASFVDMTAEQWELTVQSKLLGQINVVKIGLEYINDRGSFTLISGIHNVKPIPGSIADATTSGAIDTFVQCVANELPRGIRINVVNPTVLEEAWDVYGPMLPGFQPVPGKLVGKAFQRSVDGFINGKVLFVDA</sequence>
<protein>
    <submittedName>
        <fullName evidence="3">Short chain dehydrogenase</fullName>
    </submittedName>
</protein>
<dbReference type="EMBL" id="KY454639">
    <property type="protein sequence ID" value="AVE25725.1"/>
    <property type="molecule type" value="Genomic_DNA"/>
</dbReference>
<keyword evidence="3" id="KW-0614">Plasmid</keyword>
<evidence type="ECO:0000313" key="3">
    <source>
        <dbReference type="EMBL" id="AVE25725.1"/>
    </source>
</evidence>
<comment type="similarity">
    <text evidence="1">Belongs to the short-chain dehydrogenases/reductases (SDR) family.</text>
</comment>
<keyword evidence="2" id="KW-0560">Oxidoreductase</keyword>
<dbReference type="PANTHER" id="PTHR43477:SF1">
    <property type="entry name" value="DIHYDROANTICAPSIN 7-DEHYDROGENASE"/>
    <property type="match status" value="1"/>
</dbReference>
<reference evidence="3" key="1">
    <citation type="submission" date="2016-12" db="EMBL/GenBank/DDBJ databases">
        <title>Frequent emergence of pathogenic lineages of Klebsiella pneumoniae via mobilisation of yersiniabactin and colibactin.</title>
        <authorList>
            <person name="Lam M.M.C."/>
            <person name="Wick R.R."/>
            <person name="Wyres K.L."/>
            <person name="Gorrie C."/>
            <person name="Judd L."/>
            <person name="Jenney A."/>
            <person name="Holt K.E."/>
        </authorList>
    </citation>
    <scope>NUCLEOTIDE SEQUENCE</scope>
    <source>
        <strain evidence="3">INF167</strain>
        <plasmid evidence="3">INF167_p0001</plasmid>
    </source>
</reference>